<feature type="binding site" evidence="12">
    <location>
        <position position="489"/>
    </location>
    <ligand>
        <name>Zn(2+)</name>
        <dbReference type="ChEBI" id="CHEBI:29105"/>
        <label>1</label>
    </ligand>
</feature>
<dbReference type="PANTHER" id="PTHR30580:SF0">
    <property type="entry name" value="PRIMOSOMAL PROTEIN N"/>
    <property type="match status" value="1"/>
</dbReference>
<feature type="binding site" evidence="12">
    <location>
        <position position="495"/>
    </location>
    <ligand>
        <name>Zn(2+)</name>
        <dbReference type="ChEBI" id="CHEBI:29105"/>
        <label>2</label>
    </ligand>
</feature>
<dbReference type="PANTHER" id="PTHR30580">
    <property type="entry name" value="PRIMOSOMAL PROTEIN N"/>
    <property type="match status" value="1"/>
</dbReference>
<feature type="binding site" evidence="12">
    <location>
        <position position="529"/>
    </location>
    <ligand>
        <name>Zn(2+)</name>
        <dbReference type="ChEBI" id="CHEBI:29105"/>
        <label>1</label>
    </ligand>
</feature>
<dbReference type="RefSeq" id="WP_249243030.1">
    <property type="nucleotide sequence ID" value="NZ_CP096649.1"/>
</dbReference>
<keyword evidence="3 12" id="KW-0479">Metal-binding</keyword>
<dbReference type="GO" id="GO:0006269">
    <property type="term" value="P:DNA replication, synthesis of primer"/>
    <property type="evidence" value="ECO:0007669"/>
    <property type="project" value="UniProtKB-KW"/>
</dbReference>
<dbReference type="InterPro" id="IPR042115">
    <property type="entry name" value="PriA_3primeBD_sf"/>
</dbReference>
<feature type="binding site" evidence="12">
    <location>
        <position position="516"/>
    </location>
    <ligand>
        <name>Zn(2+)</name>
        <dbReference type="ChEBI" id="CHEBI:29105"/>
        <label>2</label>
    </ligand>
</feature>
<comment type="function">
    <text evidence="12">Initiates the restart of stalled replication forks, which reloads the replicative helicase on sites other than the origin of replication. Recognizes and binds to abandoned replication forks and remodels them to uncover a helicase loading site. Promotes assembly of the primosome at these replication forks.</text>
</comment>
<dbReference type="SUPFAM" id="SSF52540">
    <property type="entry name" value="P-loop containing nucleoside triphosphate hydrolases"/>
    <property type="match status" value="2"/>
</dbReference>
<comment type="subunit">
    <text evidence="12">Component of the replication restart primosome.</text>
</comment>
<dbReference type="GO" id="GO:0005524">
    <property type="term" value="F:ATP binding"/>
    <property type="evidence" value="ECO:0007669"/>
    <property type="project" value="UniProtKB-UniRule"/>
</dbReference>
<keyword evidence="1 12" id="KW-0639">Primosome</keyword>
<keyword evidence="10 12" id="KW-0413">Isomerase</keyword>
<gene>
    <name evidence="12 15" type="primary">priA</name>
    <name evidence="15" type="ORF">M1R53_03030</name>
</gene>
<dbReference type="InterPro" id="IPR027417">
    <property type="entry name" value="P-loop_NTPase"/>
</dbReference>
<dbReference type="InterPro" id="IPR040498">
    <property type="entry name" value="PriA_CRR"/>
</dbReference>
<evidence type="ECO:0000256" key="5">
    <source>
        <dbReference type="ARBA" id="ARBA00022801"/>
    </source>
</evidence>
<dbReference type="Pfam" id="PF18319">
    <property type="entry name" value="Zn_ribbon_PriA"/>
    <property type="match status" value="1"/>
</dbReference>
<evidence type="ECO:0000256" key="12">
    <source>
        <dbReference type="HAMAP-Rule" id="MF_00983"/>
    </source>
</evidence>
<evidence type="ECO:0000256" key="4">
    <source>
        <dbReference type="ARBA" id="ARBA00022741"/>
    </source>
</evidence>
<keyword evidence="5 12" id="KW-0378">Hydrolase</keyword>
<dbReference type="GO" id="GO:0006310">
    <property type="term" value="P:DNA recombination"/>
    <property type="evidence" value="ECO:0007669"/>
    <property type="project" value="InterPro"/>
</dbReference>
<feature type="binding site" evidence="12">
    <location>
        <position position="526"/>
    </location>
    <ligand>
        <name>Zn(2+)</name>
        <dbReference type="ChEBI" id="CHEBI:29105"/>
        <label>1</label>
    </ligand>
</feature>
<dbReference type="AlphaFoldDB" id="A0A9E7IVH7"/>
<dbReference type="Pfam" id="PF00271">
    <property type="entry name" value="Helicase_C"/>
    <property type="match status" value="1"/>
</dbReference>
<dbReference type="InterPro" id="IPR005259">
    <property type="entry name" value="PriA"/>
</dbReference>
<evidence type="ECO:0000256" key="8">
    <source>
        <dbReference type="ARBA" id="ARBA00022840"/>
    </source>
</evidence>
<evidence type="ECO:0000256" key="9">
    <source>
        <dbReference type="ARBA" id="ARBA00023125"/>
    </source>
</evidence>
<feature type="binding site" evidence="12">
    <location>
        <position position="513"/>
    </location>
    <ligand>
        <name>Zn(2+)</name>
        <dbReference type="ChEBI" id="CHEBI:29105"/>
        <label>2</label>
    </ligand>
</feature>
<comment type="catalytic activity">
    <reaction evidence="12">
        <text>Couples ATP hydrolysis with the unwinding of duplex DNA by translocating in the 3'-5' direction.</text>
        <dbReference type="EC" id="5.6.2.4"/>
    </reaction>
</comment>
<dbReference type="CDD" id="cd18804">
    <property type="entry name" value="SF2_C_priA"/>
    <property type="match status" value="1"/>
</dbReference>
<sequence>MFAQVVIDTKSRVLDRVFTYETDEAISVGTRVLVPFGRSNKPSIAVVLNTCDEVDIDEAKIKSIIKVLDEKAIIDEKMIELALWLRNRYISTYNDALRLVFPPGGIKELELFYYANDDAHGLEKDKAYKKDDLLKIMTLNDFNKLVKENILIEKYKIKQKVKEHYEKYISLVTYDEKASEKQRAVLDYLKENDGIALEKNIITSLNISSSPIKTLIKKGLVREDFIQESRKRGYDVSSYEKIKLNKDQEKVYMRMERSIEHNLGEKFLLRGVTGSGKTEIYLHLVEKCLQMGKDAILLVPEISLTPQTIRRFIGRFQRKVHVLHSKLSLSERFDEYEDIKSNSPSIVIGARSAIFAPCRNLGLIIMDEEHDQSYISDMNPKYQTDEVAYYRSMSEGATLLLASATPSISSYYNAKHGIYELLELDKKAKGQKEADIELVNMIDELQRGNISQISSRFYEIIDENLKANKQSIVFLNRRGYNKEIFCKKCGYTFNCDNCDVSMTYHKGINKLKCHYCGLVKNIPKTCPRCGAEALSFAGYGIEKVEELLRKTFPEAKILRADSDTIKTEDDYINLYKKMNSGAVDILIGTQMISKGLDFKNVDAAIIVSIDANLNFPSYSASEDTYNLITQVAGRAGRDEKGRVLLQSYASDNETISYAMRGNYEAFYRNEIALRKEFLYPPFINMIYIVGTSLDKNIVQAEMDYLRSDIERYLNNNGIRCNVSKLMQCAIEKINASYRYQIILKYTNTYSKEIKDYIRFILYRSKFAKNKKVNYNIYINPKNFL</sequence>
<dbReference type="Proteomes" id="UP000831151">
    <property type="component" value="Chromosome"/>
</dbReference>
<dbReference type="Pfam" id="PF00270">
    <property type="entry name" value="DEAD"/>
    <property type="match status" value="1"/>
</dbReference>
<dbReference type="CDD" id="cd17929">
    <property type="entry name" value="DEXHc_priA"/>
    <property type="match status" value="1"/>
</dbReference>
<dbReference type="PROSITE" id="PS51192">
    <property type="entry name" value="HELICASE_ATP_BIND_1"/>
    <property type="match status" value="1"/>
</dbReference>
<dbReference type="GO" id="GO:0016787">
    <property type="term" value="F:hydrolase activity"/>
    <property type="evidence" value="ECO:0007669"/>
    <property type="project" value="UniProtKB-KW"/>
</dbReference>
<evidence type="ECO:0000256" key="2">
    <source>
        <dbReference type="ARBA" id="ARBA00022705"/>
    </source>
</evidence>
<dbReference type="FunFam" id="3.40.50.300:FF:000489">
    <property type="entry name" value="Primosome assembly protein PriA"/>
    <property type="match status" value="1"/>
</dbReference>
<dbReference type="GO" id="GO:0043138">
    <property type="term" value="F:3'-5' DNA helicase activity"/>
    <property type="evidence" value="ECO:0007669"/>
    <property type="project" value="UniProtKB-EC"/>
</dbReference>
<keyword evidence="2 12" id="KW-0235">DNA replication</keyword>
<evidence type="ECO:0000313" key="16">
    <source>
        <dbReference type="Proteomes" id="UP000831151"/>
    </source>
</evidence>
<dbReference type="InterPro" id="IPR014001">
    <property type="entry name" value="Helicase_ATP-bd"/>
</dbReference>
<feature type="domain" description="Helicase C-terminal" evidence="14">
    <location>
        <begin position="521"/>
        <end position="686"/>
    </location>
</feature>
<protein>
    <recommendedName>
        <fullName evidence="12">Replication restart protein PriA</fullName>
    </recommendedName>
    <alternativeName>
        <fullName evidence="12">ATP-dependent DNA helicase PriA</fullName>
        <ecNumber evidence="12">5.6.2.4</ecNumber>
    </alternativeName>
    <alternativeName>
        <fullName evidence="12">DNA 3'-5' helicase PriA</fullName>
    </alternativeName>
</protein>
<keyword evidence="8 12" id="KW-0067">ATP-binding</keyword>
<name>A0A9E7IVH7_9FIRM</name>
<evidence type="ECO:0000256" key="3">
    <source>
        <dbReference type="ARBA" id="ARBA00022723"/>
    </source>
</evidence>
<dbReference type="GO" id="GO:1990077">
    <property type="term" value="C:primosome complex"/>
    <property type="evidence" value="ECO:0007669"/>
    <property type="project" value="UniProtKB-UniRule"/>
</dbReference>
<comment type="similarity">
    <text evidence="12">Belongs to the helicase family. PriA subfamily.</text>
</comment>
<evidence type="ECO:0000256" key="7">
    <source>
        <dbReference type="ARBA" id="ARBA00022833"/>
    </source>
</evidence>
<feature type="binding site" evidence="12">
    <location>
        <position position="486"/>
    </location>
    <ligand>
        <name>Zn(2+)</name>
        <dbReference type="ChEBI" id="CHEBI:29105"/>
        <label>1</label>
    </ligand>
</feature>
<dbReference type="SMART" id="SM00487">
    <property type="entry name" value="DEXDc"/>
    <property type="match status" value="1"/>
</dbReference>
<dbReference type="NCBIfam" id="TIGR00595">
    <property type="entry name" value="priA"/>
    <property type="match status" value="1"/>
</dbReference>
<keyword evidence="9 12" id="KW-0238">DNA-binding</keyword>
<feature type="binding site" evidence="12">
    <location>
        <position position="498"/>
    </location>
    <ligand>
        <name>Zn(2+)</name>
        <dbReference type="ChEBI" id="CHEBI:29105"/>
        <label>2</label>
    </ligand>
</feature>
<evidence type="ECO:0000313" key="15">
    <source>
        <dbReference type="EMBL" id="UQK59633.1"/>
    </source>
</evidence>
<dbReference type="EC" id="5.6.2.4" evidence="12"/>
<keyword evidence="6 12" id="KW-0347">Helicase</keyword>
<keyword evidence="4 12" id="KW-0547">Nucleotide-binding</keyword>
<dbReference type="Pfam" id="PF17764">
    <property type="entry name" value="PriA_3primeBD"/>
    <property type="match status" value="1"/>
</dbReference>
<dbReference type="GO" id="GO:0006270">
    <property type="term" value="P:DNA replication initiation"/>
    <property type="evidence" value="ECO:0007669"/>
    <property type="project" value="TreeGrafter"/>
</dbReference>
<dbReference type="InterPro" id="IPR041236">
    <property type="entry name" value="PriA_C"/>
</dbReference>
<dbReference type="PROSITE" id="PS51194">
    <property type="entry name" value="HELICASE_CTER"/>
    <property type="match status" value="1"/>
</dbReference>
<evidence type="ECO:0000259" key="14">
    <source>
        <dbReference type="PROSITE" id="PS51194"/>
    </source>
</evidence>
<comment type="catalytic activity">
    <reaction evidence="11 12">
        <text>ATP + H2O = ADP + phosphate + H(+)</text>
        <dbReference type="Rhea" id="RHEA:13065"/>
        <dbReference type="ChEBI" id="CHEBI:15377"/>
        <dbReference type="ChEBI" id="CHEBI:15378"/>
        <dbReference type="ChEBI" id="CHEBI:30616"/>
        <dbReference type="ChEBI" id="CHEBI:43474"/>
        <dbReference type="ChEBI" id="CHEBI:456216"/>
        <dbReference type="EC" id="5.6.2.4"/>
    </reaction>
</comment>
<keyword evidence="7 12" id="KW-0862">Zinc</keyword>
<reference evidence="15" key="1">
    <citation type="submission" date="2022-04" db="EMBL/GenBank/DDBJ databases">
        <title>Complete genome sequences of Ezakiella coagulans and Fenollaria massiliensis.</title>
        <authorList>
            <person name="France M.T."/>
            <person name="Clifford J."/>
            <person name="Narina S."/>
            <person name="Rutt L."/>
            <person name="Ravel J."/>
        </authorList>
    </citation>
    <scope>NUCLEOTIDE SEQUENCE</scope>
    <source>
        <strain evidence="15">C0061C2</strain>
    </source>
</reference>
<dbReference type="HAMAP" id="MF_00983">
    <property type="entry name" value="PriA"/>
    <property type="match status" value="1"/>
</dbReference>
<dbReference type="InterPro" id="IPR001650">
    <property type="entry name" value="Helicase_C-like"/>
</dbReference>
<dbReference type="SMART" id="SM00490">
    <property type="entry name" value="HELICc"/>
    <property type="match status" value="1"/>
</dbReference>
<dbReference type="InterPro" id="IPR011545">
    <property type="entry name" value="DEAD/DEAH_box_helicase_dom"/>
</dbReference>
<dbReference type="InterPro" id="IPR041222">
    <property type="entry name" value="PriA_3primeBD"/>
</dbReference>
<dbReference type="KEGG" id="fms:M1R53_03030"/>
<dbReference type="GO" id="GO:0008270">
    <property type="term" value="F:zinc ion binding"/>
    <property type="evidence" value="ECO:0007669"/>
    <property type="project" value="UniProtKB-UniRule"/>
</dbReference>
<organism evidence="15 16">
    <name type="scientific">Fenollaria massiliensis</name>
    <dbReference type="NCBI Taxonomy" id="938288"/>
    <lineage>
        <taxon>Bacteria</taxon>
        <taxon>Bacillati</taxon>
        <taxon>Bacillota</taxon>
        <taxon>Clostridia</taxon>
        <taxon>Eubacteriales</taxon>
        <taxon>Fenollaria</taxon>
    </lineage>
</organism>
<proteinExistence type="inferred from homology"/>
<dbReference type="GO" id="GO:0003677">
    <property type="term" value="F:DNA binding"/>
    <property type="evidence" value="ECO:0007669"/>
    <property type="project" value="UniProtKB-UniRule"/>
</dbReference>
<evidence type="ECO:0000256" key="11">
    <source>
        <dbReference type="ARBA" id="ARBA00048988"/>
    </source>
</evidence>
<evidence type="ECO:0000259" key="13">
    <source>
        <dbReference type="PROSITE" id="PS51192"/>
    </source>
</evidence>
<comment type="cofactor">
    <cofactor evidence="12">
        <name>Zn(2+)</name>
        <dbReference type="ChEBI" id="CHEBI:29105"/>
    </cofactor>
    <text evidence="12">Binds 2 zinc ions per subunit.</text>
</comment>
<dbReference type="Gene3D" id="3.40.1440.60">
    <property type="entry name" value="PriA, 3(prime) DNA-binding domain"/>
    <property type="match status" value="1"/>
</dbReference>
<dbReference type="EMBL" id="CP096649">
    <property type="protein sequence ID" value="UQK59633.1"/>
    <property type="molecule type" value="Genomic_DNA"/>
</dbReference>
<evidence type="ECO:0000256" key="1">
    <source>
        <dbReference type="ARBA" id="ARBA00022515"/>
    </source>
</evidence>
<keyword evidence="16" id="KW-1185">Reference proteome</keyword>
<dbReference type="Gene3D" id="3.40.50.300">
    <property type="entry name" value="P-loop containing nucleotide triphosphate hydrolases"/>
    <property type="match status" value="2"/>
</dbReference>
<evidence type="ECO:0000256" key="6">
    <source>
        <dbReference type="ARBA" id="ARBA00022806"/>
    </source>
</evidence>
<accession>A0A9E7IVH7</accession>
<dbReference type="GO" id="GO:0006302">
    <property type="term" value="P:double-strand break repair"/>
    <property type="evidence" value="ECO:0007669"/>
    <property type="project" value="InterPro"/>
</dbReference>
<evidence type="ECO:0000256" key="10">
    <source>
        <dbReference type="ARBA" id="ARBA00023235"/>
    </source>
</evidence>
<dbReference type="Pfam" id="PF18074">
    <property type="entry name" value="PriA_C"/>
    <property type="match status" value="1"/>
</dbReference>
<feature type="domain" description="Helicase ATP-binding" evidence="13">
    <location>
        <begin position="258"/>
        <end position="424"/>
    </location>
</feature>